<feature type="transmembrane region" description="Helical" evidence="13">
    <location>
        <begin position="15"/>
        <end position="43"/>
    </location>
</feature>
<evidence type="ECO:0000256" key="3">
    <source>
        <dbReference type="ARBA" id="ARBA00022480"/>
    </source>
</evidence>
<feature type="transmembrane region" description="Helical" evidence="13">
    <location>
        <begin position="266"/>
        <end position="290"/>
    </location>
</feature>
<evidence type="ECO:0000256" key="7">
    <source>
        <dbReference type="ARBA" id="ARBA00023040"/>
    </source>
</evidence>
<evidence type="ECO:0000313" key="15">
    <source>
        <dbReference type="Proteomes" id="UP000008227"/>
    </source>
</evidence>
<dbReference type="CDD" id="cd13950">
    <property type="entry name" value="7tm_TAS2R"/>
    <property type="match status" value="1"/>
</dbReference>
<accession>A0A5G2RA33</accession>
<evidence type="ECO:0000256" key="4">
    <source>
        <dbReference type="ARBA" id="ARBA00022606"/>
    </source>
</evidence>
<evidence type="ECO:0000256" key="2">
    <source>
        <dbReference type="ARBA" id="ARBA00007376"/>
    </source>
</evidence>
<dbReference type="Gene3D" id="1.20.1070.10">
    <property type="entry name" value="Rhodopsin 7-helix transmembrane proteins"/>
    <property type="match status" value="1"/>
</dbReference>
<dbReference type="Pfam" id="PF05296">
    <property type="entry name" value="TAS2R"/>
    <property type="match status" value="1"/>
</dbReference>
<evidence type="ECO:0000256" key="6">
    <source>
        <dbReference type="ARBA" id="ARBA00022989"/>
    </source>
</evidence>
<evidence type="ECO:0000256" key="12">
    <source>
        <dbReference type="RuleBase" id="RU004424"/>
    </source>
</evidence>
<evidence type="ECO:0000256" key="10">
    <source>
        <dbReference type="ARBA" id="ARBA00023224"/>
    </source>
</evidence>
<dbReference type="FunFam" id="1.20.1070.10:FF:000055">
    <property type="entry name" value="Taste receptor type 2"/>
    <property type="match status" value="1"/>
</dbReference>
<keyword evidence="6 13" id="KW-1133">Transmembrane helix</keyword>
<keyword evidence="9 12" id="KW-0675">Receptor</keyword>
<protein>
    <recommendedName>
        <fullName evidence="12">Taste receptor type 2</fullName>
    </recommendedName>
</protein>
<dbReference type="GO" id="GO:0004930">
    <property type="term" value="F:G protein-coupled receptor activity"/>
    <property type="evidence" value="ECO:0007669"/>
    <property type="project" value="UniProtKB-KW"/>
</dbReference>
<dbReference type="PRINTS" id="PR00237">
    <property type="entry name" value="GPCRRHODOPSN"/>
</dbReference>
<feature type="transmembrane region" description="Helical" evidence="13">
    <location>
        <begin position="242"/>
        <end position="260"/>
    </location>
</feature>
<keyword evidence="5 12" id="KW-0812">Transmembrane</keyword>
<proteinExistence type="inferred from homology"/>
<evidence type="ECO:0000256" key="5">
    <source>
        <dbReference type="ARBA" id="ARBA00022692"/>
    </source>
</evidence>
<dbReference type="GO" id="GO:0016020">
    <property type="term" value="C:membrane"/>
    <property type="evidence" value="ECO:0000318"/>
    <property type="project" value="GO_Central"/>
</dbReference>
<evidence type="ECO:0000256" key="13">
    <source>
        <dbReference type="SAM" id="Phobius"/>
    </source>
</evidence>
<dbReference type="InParanoid" id="A0A5G2RA33"/>
<dbReference type="InterPro" id="IPR007960">
    <property type="entry name" value="TAS2R"/>
</dbReference>
<dbReference type="InterPro" id="IPR000276">
    <property type="entry name" value="GPCR_Rhodpsn"/>
</dbReference>
<keyword evidence="8 12" id="KW-0472">Membrane</keyword>
<sequence length="317" mass="36590">PKNFLLLPEDTLENILMIIYAVIFLVGILGNGFILLVNCIDWIKNRRFSLMDCILTCLAISRIFMLCIIILSIGLHVISVTIWCNNDLLISLENLWIGSNYFCTVCTTCLSVFYFLKIANFSNLLFLWMKWRIHKVLLIIVLGAALSFGLSLLFKDTVVKILLKNQIDAENNVTLYFSERKHILTSHLFLGTMFIIPFVVSLTSFVLLILSLWSHLRHMKSTVSRDTSTEAHVRAMKSMISFLLLFILYYASNILLMWGYGRQDNFVVKIFSNVLLFFYPSGHPFLMILWNSKLKQASLRILRKLNCSMNPRKPTLP</sequence>
<keyword evidence="7 12" id="KW-0297">G-protein coupled receptor</keyword>
<reference evidence="15" key="1">
    <citation type="submission" date="2009-11" db="EMBL/GenBank/DDBJ databases">
        <authorList>
            <consortium name="Porcine genome sequencing project"/>
        </authorList>
    </citation>
    <scope>NUCLEOTIDE SEQUENCE [LARGE SCALE GENOMIC DNA]</scope>
    <source>
        <strain evidence="15">Duroc</strain>
    </source>
</reference>
<feature type="transmembrane region" description="Helical" evidence="13">
    <location>
        <begin position="188"/>
        <end position="213"/>
    </location>
</feature>
<reference evidence="14" key="2">
    <citation type="journal article" date="2020" name="Gigascience">
        <title>An improved pig reference genome sequence to enable pig genetics and genomics research.</title>
        <authorList>
            <person name="Warr A."/>
            <person name="Affara N."/>
            <person name="Aken B."/>
            <person name="Beiki H."/>
            <person name="Bickhart D.M."/>
            <person name="Billis K."/>
            <person name="Chow W."/>
            <person name="Eory L."/>
            <person name="Finlayson H.A."/>
            <person name="Flicek P."/>
            <person name="Giron C.G."/>
            <person name="Griffin D.K."/>
            <person name="Hall R."/>
            <person name="Hannum G."/>
            <person name="Hourlier T."/>
            <person name="Howe K."/>
            <person name="Hume D.A."/>
            <person name="Izuogu O."/>
            <person name="Kim K."/>
            <person name="Koren S."/>
            <person name="Liu H."/>
            <person name="Manchanda N."/>
            <person name="Martin F.J."/>
            <person name="Nonneman D.J."/>
            <person name="O'Connor R.E."/>
            <person name="Phillippy A.M."/>
            <person name="Rohrer G.A."/>
            <person name="Rosen B.D."/>
            <person name="Rund L.A."/>
            <person name="Sargent C.A."/>
            <person name="Schook L.B."/>
            <person name="Schroeder S.G."/>
            <person name="Schwartz A.S."/>
            <person name="Skinner B.M."/>
            <person name="Talbot R."/>
            <person name="Tseng E."/>
            <person name="Tuggle C.K."/>
            <person name="Watson M."/>
            <person name="Smith T.P.L."/>
            <person name="Archibald A.L."/>
        </authorList>
    </citation>
    <scope>NUCLEOTIDE SEQUENCE [LARGE SCALE GENOMIC DNA]</scope>
    <source>
        <strain evidence="14">Duroc</strain>
    </source>
</reference>
<comment type="subcellular location">
    <subcellularLocation>
        <location evidence="1 12">Membrane</location>
        <topology evidence="1 12">Multi-pass membrane protein</topology>
    </subcellularLocation>
</comment>
<dbReference type="GeneTree" id="ENSGT01150000286975"/>
<dbReference type="STRING" id="9823.ENSSSCP00000067471"/>
<feature type="transmembrane region" description="Helical" evidence="13">
    <location>
        <begin position="136"/>
        <end position="154"/>
    </location>
</feature>
<dbReference type="PANTHER" id="PTHR11394:SF76">
    <property type="entry name" value="TASTE RECEPTOR TYPE 2"/>
    <property type="match status" value="1"/>
</dbReference>
<evidence type="ECO:0000256" key="1">
    <source>
        <dbReference type="ARBA" id="ARBA00004141"/>
    </source>
</evidence>
<feature type="transmembrane region" description="Helical" evidence="13">
    <location>
        <begin position="63"/>
        <end position="83"/>
    </location>
</feature>
<name>A0A5G2RA33_PIG</name>
<dbReference type="AlphaFoldDB" id="A0A5G2RA33"/>
<dbReference type="GO" id="GO:0001580">
    <property type="term" value="P:detection of chemical stimulus involved in sensory perception of bitter taste"/>
    <property type="evidence" value="ECO:0000318"/>
    <property type="project" value="GO_Central"/>
</dbReference>
<organism evidence="14 15">
    <name type="scientific">Sus scrofa</name>
    <name type="common">Pig</name>
    <dbReference type="NCBI Taxonomy" id="9823"/>
    <lineage>
        <taxon>Eukaryota</taxon>
        <taxon>Metazoa</taxon>
        <taxon>Chordata</taxon>
        <taxon>Craniata</taxon>
        <taxon>Vertebrata</taxon>
        <taxon>Euteleostomi</taxon>
        <taxon>Mammalia</taxon>
        <taxon>Eutheria</taxon>
        <taxon>Laurasiatheria</taxon>
        <taxon>Artiodactyla</taxon>
        <taxon>Suina</taxon>
        <taxon>Suidae</taxon>
        <taxon>Sus</taxon>
    </lineage>
</organism>
<dbReference type="SUPFAM" id="SSF81321">
    <property type="entry name" value="Family A G protein-coupled receptor-like"/>
    <property type="match status" value="1"/>
</dbReference>
<reference evidence="14" key="3">
    <citation type="submission" date="2025-08" db="UniProtKB">
        <authorList>
            <consortium name="Ensembl"/>
        </authorList>
    </citation>
    <scope>IDENTIFICATION</scope>
</reference>
<dbReference type="PANTHER" id="PTHR11394">
    <property type="entry name" value="TASTE RECEPTOR TYPE 2"/>
    <property type="match status" value="1"/>
</dbReference>
<comment type="similarity">
    <text evidence="2 11">Belongs to the G-protein coupled receptor T2R family.</text>
</comment>
<keyword evidence="10 12" id="KW-0807">Transducer</keyword>
<evidence type="ECO:0000256" key="9">
    <source>
        <dbReference type="ARBA" id="ARBA00023170"/>
    </source>
</evidence>
<keyword evidence="3 12" id="KW-0919">Taste</keyword>
<dbReference type="Ensembl" id="ENSSSCT00000089410.2">
    <property type="protein sequence ID" value="ENSSSCP00000067471.2"/>
    <property type="gene ID" value="ENSSSCG00000045961.2"/>
</dbReference>
<evidence type="ECO:0000313" key="14">
    <source>
        <dbReference type="Ensembl" id="ENSSSCP00000067471.2"/>
    </source>
</evidence>
<evidence type="ECO:0000256" key="11">
    <source>
        <dbReference type="RuleBase" id="RU004423"/>
    </source>
</evidence>
<feature type="transmembrane region" description="Helical" evidence="13">
    <location>
        <begin position="95"/>
        <end position="116"/>
    </location>
</feature>
<evidence type="ECO:0000256" key="8">
    <source>
        <dbReference type="ARBA" id="ARBA00023136"/>
    </source>
</evidence>
<keyword evidence="15" id="KW-1185">Reference proteome</keyword>
<reference evidence="14" key="4">
    <citation type="submission" date="2025-09" db="UniProtKB">
        <authorList>
            <consortium name="Ensembl"/>
        </authorList>
    </citation>
    <scope>IDENTIFICATION</scope>
</reference>
<dbReference type="GO" id="GO:0033038">
    <property type="term" value="F:bitter taste receptor activity"/>
    <property type="evidence" value="ECO:0000318"/>
    <property type="project" value="GO_Central"/>
</dbReference>
<dbReference type="Proteomes" id="UP000008227">
    <property type="component" value="Chromosome 5"/>
</dbReference>
<keyword evidence="4 12" id="KW-0716">Sensory transduction</keyword>